<gene>
    <name evidence="1" type="ORF">A3A93_04690</name>
</gene>
<dbReference type="Proteomes" id="UP000177141">
    <property type="component" value="Unassembled WGS sequence"/>
</dbReference>
<name>A0A1F7IWJ5_9BACT</name>
<dbReference type="InterPro" id="IPR014942">
    <property type="entry name" value="AbiEii"/>
</dbReference>
<organism evidence="1 2">
    <name type="scientific">Candidatus Roizmanbacteria bacterium RIFCSPLOWO2_01_FULL_38_12</name>
    <dbReference type="NCBI Taxonomy" id="1802061"/>
    <lineage>
        <taxon>Bacteria</taxon>
        <taxon>Candidatus Roizmaniibacteriota</taxon>
    </lineage>
</organism>
<proteinExistence type="predicted"/>
<accession>A0A1F7IWJ5</accession>
<dbReference type="AlphaFoldDB" id="A0A1F7IWJ5"/>
<dbReference type="EMBL" id="MGAL01000027">
    <property type="protein sequence ID" value="OGK47740.1"/>
    <property type="molecule type" value="Genomic_DNA"/>
</dbReference>
<protein>
    <submittedName>
        <fullName evidence="1">Uncharacterized protein</fullName>
    </submittedName>
</protein>
<evidence type="ECO:0000313" key="2">
    <source>
        <dbReference type="Proteomes" id="UP000177141"/>
    </source>
</evidence>
<dbReference type="Pfam" id="PF08843">
    <property type="entry name" value="AbiEii"/>
    <property type="match status" value="1"/>
</dbReference>
<comment type="caution">
    <text evidence="1">The sequence shown here is derived from an EMBL/GenBank/DDBJ whole genome shotgun (WGS) entry which is preliminary data.</text>
</comment>
<reference evidence="1 2" key="1">
    <citation type="journal article" date="2016" name="Nat. Commun.">
        <title>Thousands of microbial genomes shed light on interconnected biogeochemical processes in an aquifer system.</title>
        <authorList>
            <person name="Anantharaman K."/>
            <person name="Brown C.T."/>
            <person name="Hug L.A."/>
            <person name="Sharon I."/>
            <person name="Castelle C.J."/>
            <person name="Probst A.J."/>
            <person name="Thomas B.C."/>
            <person name="Singh A."/>
            <person name="Wilkins M.J."/>
            <person name="Karaoz U."/>
            <person name="Brodie E.L."/>
            <person name="Williams K.H."/>
            <person name="Hubbard S.S."/>
            <person name="Banfield J.F."/>
        </authorList>
    </citation>
    <scope>NUCLEOTIDE SEQUENCE [LARGE SCALE GENOMIC DNA]</scope>
</reference>
<sequence>MTKIAGNEQSVFLKFPKLLSEIGFAKTGHESKQLIVRCDLSLEMLGNYDTEVRSITIQNTVFFVEGYDLSTLFANKIIAFLKRTFFRGEKQKISFKGRDLFDLVWLLERSIGSNMQFQPNWERVYKAMGTRDRKKILQQILTKTESIKKEDLANDLIPFLEPSTVQAFKENFQLVLSTQINNFLKWLP</sequence>
<dbReference type="STRING" id="1802061.A3A93_04690"/>
<evidence type="ECO:0000313" key="1">
    <source>
        <dbReference type="EMBL" id="OGK47740.1"/>
    </source>
</evidence>